<dbReference type="GO" id="GO:0005634">
    <property type="term" value="C:nucleus"/>
    <property type="evidence" value="ECO:0007669"/>
    <property type="project" value="TreeGrafter"/>
</dbReference>
<accession>A0AAW0XVQ0</accession>
<dbReference type="Proteomes" id="UP001445076">
    <property type="component" value="Unassembled WGS sequence"/>
</dbReference>
<dbReference type="GO" id="GO:0000987">
    <property type="term" value="F:cis-regulatory region sequence-specific DNA binding"/>
    <property type="evidence" value="ECO:0007669"/>
    <property type="project" value="TreeGrafter"/>
</dbReference>
<feature type="signal peptide" evidence="1">
    <location>
        <begin position="1"/>
        <end position="18"/>
    </location>
</feature>
<dbReference type="PROSITE" id="PS51184">
    <property type="entry name" value="JMJC"/>
    <property type="match status" value="1"/>
</dbReference>
<gene>
    <name evidence="3" type="ORF">OTU49_016232</name>
</gene>
<organism evidence="3 4">
    <name type="scientific">Cherax quadricarinatus</name>
    <name type="common">Australian red claw crayfish</name>
    <dbReference type="NCBI Taxonomy" id="27406"/>
    <lineage>
        <taxon>Eukaryota</taxon>
        <taxon>Metazoa</taxon>
        <taxon>Ecdysozoa</taxon>
        <taxon>Arthropoda</taxon>
        <taxon>Crustacea</taxon>
        <taxon>Multicrustacea</taxon>
        <taxon>Malacostraca</taxon>
        <taxon>Eumalacostraca</taxon>
        <taxon>Eucarida</taxon>
        <taxon>Decapoda</taxon>
        <taxon>Pleocyemata</taxon>
        <taxon>Astacidea</taxon>
        <taxon>Parastacoidea</taxon>
        <taxon>Parastacidae</taxon>
        <taxon>Cherax</taxon>
    </lineage>
</organism>
<comment type="caution">
    <text evidence="3">The sequence shown here is derived from an EMBL/GenBank/DDBJ whole genome shotgun (WGS) entry which is preliminary data.</text>
</comment>
<dbReference type="SUPFAM" id="SSF51197">
    <property type="entry name" value="Clavaminate synthase-like"/>
    <property type="match status" value="1"/>
</dbReference>
<protein>
    <recommendedName>
        <fullName evidence="2">JmjC domain-containing protein</fullName>
    </recommendedName>
</protein>
<dbReference type="InterPro" id="IPR041667">
    <property type="entry name" value="Cupin_8"/>
</dbReference>
<dbReference type="InterPro" id="IPR003347">
    <property type="entry name" value="JmjC_dom"/>
</dbReference>
<feature type="chain" id="PRO_5043934488" description="JmjC domain-containing protein" evidence="1">
    <location>
        <begin position="19"/>
        <end position="264"/>
    </location>
</feature>
<dbReference type="PANTHER" id="PTHR12480">
    <property type="entry name" value="ARGININE DEMETHYLASE AND LYSYL-HYDROXYLASE JMJD"/>
    <property type="match status" value="1"/>
</dbReference>
<sequence length="264" mass="30634">MRIIQCFVLINMCSLWWAQQPHNDGEWVTKDRDRVAKPGPCNIVVQDGSLTQDEFLERYAYSKPVVIKGASHNQLFKSRTRRSVLLNNYGHMTVRLSSANSYSYAKKDMSFKDYCNHHIHPQQLSALGNETFYLFGDNSHEEWQNLLELYEPPPYSLPHHLPAYSFGLAGPGTGVPFHFHGPGFAETIWGRKRWFMYPPDVEPKFHPNCTTLQWLMEVYPDVKDNPNLYECTLQPGEIVYFPDKWWHATLNIDSSVFISTFLSP</sequence>
<evidence type="ECO:0000313" key="3">
    <source>
        <dbReference type="EMBL" id="KAK8747922.1"/>
    </source>
</evidence>
<dbReference type="InterPro" id="IPR050910">
    <property type="entry name" value="JMJD6_ArgDemeth/LysHydrox"/>
</dbReference>
<name>A0AAW0XVQ0_CHEQU</name>
<evidence type="ECO:0000313" key="4">
    <source>
        <dbReference type="Proteomes" id="UP001445076"/>
    </source>
</evidence>
<dbReference type="Gene3D" id="2.60.120.650">
    <property type="entry name" value="Cupin"/>
    <property type="match status" value="1"/>
</dbReference>
<keyword evidence="4" id="KW-1185">Reference proteome</keyword>
<dbReference type="PANTHER" id="PTHR12480:SF21">
    <property type="entry name" value="JMJC DOMAIN-CONTAINING PROTEIN 8"/>
    <property type="match status" value="1"/>
</dbReference>
<feature type="domain" description="JmjC" evidence="2">
    <location>
        <begin position="141"/>
        <end position="264"/>
    </location>
</feature>
<dbReference type="Pfam" id="PF13621">
    <property type="entry name" value="Cupin_8"/>
    <property type="match status" value="1"/>
</dbReference>
<dbReference type="EMBL" id="JARKIK010000013">
    <property type="protein sequence ID" value="KAK8747922.1"/>
    <property type="molecule type" value="Genomic_DNA"/>
</dbReference>
<keyword evidence="1" id="KW-0732">Signal</keyword>
<proteinExistence type="predicted"/>
<evidence type="ECO:0000256" key="1">
    <source>
        <dbReference type="SAM" id="SignalP"/>
    </source>
</evidence>
<reference evidence="3 4" key="1">
    <citation type="journal article" date="2024" name="BMC Genomics">
        <title>Genome assembly of redclaw crayfish (Cherax quadricarinatus) provides insights into its immune adaptation and hypoxia tolerance.</title>
        <authorList>
            <person name="Liu Z."/>
            <person name="Zheng J."/>
            <person name="Li H."/>
            <person name="Fang K."/>
            <person name="Wang S."/>
            <person name="He J."/>
            <person name="Zhou D."/>
            <person name="Weng S."/>
            <person name="Chi M."/>
            <person name="Gu Z."/>
            <person name="He J."/>
            <person name="Li F."/>
            <person name="Wang M."/>
        </authorList>
    </citation>
    <scope>NUCLEOTIDE SEQUENCE [LARGE SCALE GENOMIC DNA]</scope>
    <source>
        <strain evidence="3">ZL_2023a</strain>
    </source>
</reference>
<evidence type="ECO:0000259" key="2">
    <source>
        <dbReference type="PROSITE" id="PS51184"/>
    </source>
</evidence>
<dbReference type="AlphaFoldDB" id="A0AAW0XVQ0"/>